<evidence type="ECO:0000313" key="2">
    <source>
        <dbReference type="Proteomes" id="UP000738349"/>
    </source>
</evidence>
<protein>
    <submittedName>
        <fullName evidence="1">Uncharacterized protein</fullName>
    </submittedName>
</protein>
<gene>
    <name evidence="1" type="ORF">EDB81DRAFT_63981</name>
</gene>
<evidence type="ECO:0000313" key="1">
    <source>
        <dbReference type="EMBL" id="KAH7140752.1"/>
    </source>
</evidence>
<keyword evidence="2" id="KW-1185">Reference proteome</keyword>
<reference evidence="1" key="1">
    <citation type="journal article" date="2021" name="Nat. Commun.">
        <title>Genetic determinants of endophytism in the Arabidopsis root mycobiome.</title>
        <authorList>
            <person name="Mesny F."/>
            <person name="Miyauchi S."/>
            <person name="Thiergart T."/>
            <person name="Pickel B."/>
            <person name="Atanasova L."/>
            <person name="Karlsson M."/>
            <person name="Huettel B."/>
            <person name="Barry K.W."/>
            <person name="Haridas S."/>
            <person name="Chen C."/>
            <person name="Bauer D."/>
            <person name="Andreopoulos W."/>
            <person name="Pangilinan J."/>
            <person name="LaButti K."/>
            <person name="Riley R."/>
            <person name="Lipzen A."/>
            <person name="Clum A."/>
            <person name="Drula E."/>
            <person name="Henrissat B."/>
            <person name="Kohler A."/>
            <person name="Grigoriev I.V."/>
            <person name="Martin F.M."/>
            <person name="Hacquard S."/>
        </authorList>
    </citation>
    <scope>NUCLEOTIDE SEQUENCE</scope>
    <source>
        <strain evidence="1">MPI-CAGE-AT-0147</strain>
    </source>
</reference>
<sequence>MRYPRLCVRIRQYFYHGLHTVSSLESRFFSVITLADGLSVAANLAGLVSLGIEVTNGLLDYYEAYRSRESDLAQTTKKLHALLIALNSLRKQFAERKFRDDEQELLKQAEALV</sequence>
<organism evidence="1 2">
    <name type="scientific">Dactylonectria macrodidyma</name>
    <dbReference type="NCBI Taxonomy" id="307937"/>
    <lineage>
        <taxon>Eukaryota</taxon>
        <taxon>Fungi</taxon>
        <taxon>Dikarya</taxon>
        <taxon>Ascomycota</taxon>
        <taxon>Pezizomycotina</taxon>
        <taxon>Sordariomycetes</taxon>
        <taxon>Hypocreomycetidae</taxon>
        <taxon>Hypocreales</taxon>
        <taxon>Nectriaceae</taxon>
        <taxon>Dactylonectria</taxon>
    </lineage>
</organism>
<dbReference type="AlphaFoldDB" id="A0A9P9ENK7"/>
<dbReference type="EMBL" id="JAGMUV010000011">
    <property type="protein sequence ID" value="KAH7140752.1"/>
    <property type="molecule type" value="Genomic_DNA"/>
</dbReference>
<name>A0A9P9ENK7_9HYPO</name>
<accession>A0A9P9ENK7</accession>
<dbReference type="OrthoDB" id="1577640at2759"/>
<dbReference type="Proteomes" id="UP000738349">
    <property type="component" value="Unassembled WGS sequence"/>
</dbReference>
<proteinExistence type="predicted"/>
<comment type="caution">
    <text evidence="1">The sequence shown here is derived from an EMBL/GenBank/DDBJ whole genome shotgun (WGS) entry which is preliminary data.</text>
</comment>